<reference evidence="2" key="1">
    <citation type="submission" date="2014-05" db="EMBL/GenBank/DDBJ databases">
        <title>The transcriptome of the halophilic microalga Tetraselmis sp. GSL018 isolated from the Great Salt Lake, Utah.</title>
        <authorList>
            <person name="Jinkerson R.E."/>
            <person name="D'Adamo S."/>
            <person name="Posewitz M.C."/>
        </authorList>
    </citation>
    <scope>NUCLEOTIDE SEQUENCE</scope>
    <source>
        <strain evidence="2">GSL018</strain>
    </source>
</reference>
<feature type="non-terminal residue" evidence="2">
    <location>
        <position position="1"/>
    </location>
</feature>
<sequence>LLLFAPVGLTPHRQQLGCRASPPCNPAAPVPLSSLGSPPARSFSSRVPEGAAARGRARGAPSRSELRKPDRGFGAGT</sequence>
<dbReference type="EMBL" id="GBEZ01026537">
    <property type="protein sequence ID" value="JAC60683.1"/>
    <property type="molecule type" value="Transcribed_RNA"/>
</dbReference>
<evidence type="ECO:0000313" key="2">
    <source>
        <dbReference type="EMBL" id="JAC60683.1"/>
    </source>
</evidence>
<feature type="non-terminal residue" evidence="2">
    <location>
        <position position="77"/>
    </location>
</feature>
<protein>
    <submittedName>
        <fullName evidence="2">Uncharacterized protein</fullName>
    </submittedName>
</protein>
<gene>
    <name evidence="2" type="ORF">TSPGSL018_28313</name>
</gene>
<name>A0A061QLU7_9CHLO</name>
<organism evidence="2">
    <name type="scientific">Tetraselmis sp. GSL018</name>
    <dbReference type="NCBI Taxonomy" id="582737"/>
    <lineage>
        <taxon>Eukaryota</taxon>
        <taxon>Viridiplantae</taxon>
        <taxon>Chlorophyta</taxon>
        <taxon>core chlorophytes</taxon>
        <taxon>Chlorodendrophyceae</taxon>
        <taxon>Chlorodendrales</taxon>
        <taxon>Chlorodendraceae</taxon>
        <taxon>Tetraselmis</taxon>
    </lineage>
</organism>
<feature type="compositionally biased region" description="Low complexity" evidence="1">
    <location>
        <begin position="50"/>
        <end position="60"/>
    </location>
</feature>
<accession>A0A061QLU7</accession>
<dbReference type="AlphaFoldDB" id="A0A061QLU7"/>
<proteinExistence type="predicted"/>
<evidence type="ECO:0000256" key="1">
    <source>
        <dbReference type="SAM" id="MobiDB-lite"/>
    </source>
</evidence>
<feature type="region of interest" description="Disordered" evidence="1">
    <location>
        <begin position="13"/>
        <end position="77"/>
    </location>
</feature>